<feature type="transmembrane region" description="Helical" evidence="1">
    <location>
        <begin position="7"/>
        <end position="24"/>
    </location>
</feature>
<accession>X1TX46</accession>
<proteinExistence type="predicted"/>
<evidence type="ECO:0000313" key="2">
    <source>
        <dbReference type="EMBL" id="GAJ09908.1"/>
    </source>
</evidence>
<sequence>MASPERLGVNLALISLIKLLSVFGDSNDLERDFRQLVGDLFKNTI</sequence>
<dbReference type="EMBL" id="BARW01026843">
    <property type="protein sequence ID" value="GAJ09908.1"/>
    <property type="molecule type" value="Genomic_DNA"/>
</dbReference>
<name>X1TX46_9ZZZZ</name>
<protein>
    <submittedName>
        <fullName evidence="2">Uncharacterized protein</fullName>
    </submittedName>
</protein>
<comment type="caution">
    <text evidence="2">The sequence shown here is derived from an EMBL/GenBank/DDBJ whole genome shotgun (WGS) entry which is preliminary data.</text>
</comment>
<evidence type="ECO:0000256" key="1">
    <source>
        <dbReference type="SAM" id="Phobius"/>
    </source>
</evidence>
<reference evidence="2" key="1">
    <citation type="journal article" date="2014" name="Front. Microbiol.">
        <title>High frequency of phylogenetically diverse reductive dehalogenase-homologous genes in deep subseafloor sedimentary metagenomes.</title>
        <authorList>
            <person name="Kawai M."/>
            <person name="Futagami T."/>
            <person name="Toyoda A."/>
            <person name="Takaki Y."/>
            <person name="Nishi S."/>
            <person name="Hori S."/>
            <person name="Arai W."/>
            <person name="Tsubouchi T."/>
            <person name="Morono Y."/>
            <person name="Uchiyama I."/>
            <person name="Ito T."/>
            <person name="Fujiyama A."/>
            <person name="Inagaki F."/>
            <person name="Takami H."/>
        </authorList>
    </citation>
    <scope>NUCLEOTIDE SEQUENCE</scope>
    <source>
        <strain evidence="2">Expedition CK06-06</strain>
    </source>
</reference>
<gene>
    <name evidence="2" type="ORF">S12H4_43696</name>
</gene>
<organism evidence="2">
    <name type="scientific">marine sediment metagenome</name>
    <dbReference type="NCBI Taxonomy" id="412755"/>
    <lineage>
        <taxon>unclassified sequences</taxon>
        <taxon>metagenomes</taxon>
        <taxon>ecological metagenomes</taxon>
    </lineage>
</organism>
<keyword evidence="1" id="KW-1133">Transmembrane helix</keyword>
<dbReference type="AlphaFoldDB" id="X1TX46"/>
<keyword evidence="1" id="KW-0472">Membrane</keyword>
<keyword evidence="1" id="KW-0812">Transmembrane</keyword>